<reference evidence="2 3" key="1">
    <citation type="journal article" date="2020" name="Nature">
        <title>Six reference-quality genomes reveal evolution of bat adaptations.</title>
        <authorList>
            <person name="Jebb D."/>
            <person name="Huang Z."/>
            <person name="Pippel M."/>
            <person name="Hughes G.M."/>
            <person name="Lavrichenko K."/>
            <person name="Devanna P."/>
            <person name="Winkler S."/>
            <person name="Jermiin L.S."/>
            <person name="Skirmuntt E.C."/>
            <person name="Katzourakis A."/>
            <person name="Burkitt-Gray L."/>
            <person name="Ray D.A."/>
            <person name="Sullivan K.A.M."/>
            <person name="Roscito J.G."/>
            <person name="Kirilenko B.M."/>
            <person name="Davalos L.M."/>
            <person name="Corthals A.P."/>
            <person name="Power M.L."/>
            <person name="Jones G."/>
            <person name="Ransome R.D."/>
            <person name="Dechmann D.K.N."/>
            <person name="Locatelli A.G."/>
            <person name="Puechmaille S.J."/>
            <person name="Fedrigo O."/>
            <person name="Jarvis E.D."/>
            <person name="Hiller M."/>
            <person name="Vernes S.C."/>
            <person name="Myers E.W."/>
            <person name="Teeling E.C."/>
        </authorList>
    </citation>
    <scope>NUCLEOTIDE SEQUENCE [LARGE SCALE GENOMIC DNA]</scope>
    <source>
        <strain evidence="2">MMyoMyo1</strain>
        <tissue evidence="2">Flight muscle</tissue>
    </source>
</reference>
<keyword evidence="1" id="KW-0472">Membrane</keyword>
<protein>
    <submittedName>
        <fullName evidence="2">Uncharacterized protein</fullName>
    </submittedName>
</protein>
<sequence length="144" mass="16473">MEPWPSGSVGWSVIFFFFFLIYFIDFLQRGRERDRELETSMREKHRSAASCTSPTGDVPATQVHALDRNRTWDPSVHRLTLHPQSQTGFGWSVILYAKRLQVGFWSRHTPRLQVQSPVEVCMGAINGCFPLTLMFLSLSLPSSP</sequence>
<evidence type="ECO:0000313" key="2">
    <source>
        <dbReference type="EMBL" id="KAF6336964.1"/>
    </source>
</evidence>
<keyword evidence="1" id="KW-0812">Transmembrane</keyword>
<dbReference type="EMBL" id="JABWUV010000008">
    <property type="protein sequence ID" value="KAF6336964.1"/>
    <property type="molecule type" value="Genomic_DNA"/>
</dbReference>
<dbReference type="AlphaFoldDB" id="A0A7J7WHS6"/>
<keyword evidence="1" id="KW-1133">Transmembrane helix</keyword>
<name>A0A7J7WHS6_MYOMY</name>
<accession>A0A7J7WHS6</accession>
<evidence type="ECO:0000256" key="1">
    <source>
        <dbReference type="SAM" id="Phobius"/>
    </source>
</evidence>
<feature type="transmembrane region" description="Helical" evidence="1">
    <location>
        <begin position="6"/>
        <end position="27"/>
    </location>
</feature>
<keyword evidence="3" id="KW-1185">Reference proteome</keyword>
<organism evidence="2 3">
    <name type="scientific">Myotis myotis</name>
    <name type="common">Greater mouse-eared bat</name>
    <name type="synonym">Vespertilio myotis</name>
    <dbReference type="NCBI Taxonomy" id="51298"/>
    <lineage>
        <taxon>Eukaryota</taxon>
        <taxon>Metazoa</taxon>
        <taxon>Chordata</taxon>
        <taxon>Craniata</taxon>
        <taxon>Vertebrata</taxon>
        <taxon>Euteleostomi</taxon>
        <taxon>Mammalia</taxon>
        <taxon>Eutheria</taxon>
        <taxon>Laurasiatheria</taxon>
        <taxon>Chiroptera</taxon>
        <taxon>Yangochiroptera</taxon>
        <taxon>Vespertilionidae</taxon>
        <taxon>Myotis</taxon>
    </lineage>
</organism>
<proteinExistence type="predicted"/>
<dbReference type="Proteomes" id="UP000527355">
    <property type="component" value="Unassembled WGS sequence"/>
</dbReference>
<evidence type="ECO:0000313" key="3">
    <source>
        <dbReference type="Proteomes" id="UP000527355"/>
    </source>
</evidence>
<comment type="caution">
    <text evidence="2">The sequence shown here is derived from an EMBL/GenBank/DDBJ whole genome shotgun (WGS) entry which is preliminary data.</text>
</comment>
<gene>
    <name evidence="2" type="ORF">mMyoMyo1_012153</name>
</gene>